<reference evidence="1" key="1">
    <citation type="submission" date="2020-10" db="EMBL/GenBank/DDBJ databases">
        <authorList>
            <person name="Gilroy R."/>
        </authorList>
    </citation>
    <scope>NUCLEOTIDE SEQUENCE</scope>
    <source>
        <strain evidence="1">CHK184-20233</strain>
    </source>
</reference>
<dbReference type="EMBL" id="DVHC01000022">
    <property type="protein sequence ID" value="HIR58778.1"/>
    <property type="molecule type" value="Genomic_DNA"/>
</dbReference>
<dbReference type="Proteomes" id="UP000824232">
    <property type="component" value="Unassembled WGS sequence"/>
</dbReference>
<evidence type="ECO:0000313" key="1">
    <source>
        <dbReference type="EMBL" id="HIR58778.1"/>
    </source>
</evidence>
<name>A0A9D1J2V9_9FIRM</name>
<comment type="caution">
    <text evidence="1">The sequence shown here is derived from an EMBL/GenBank/DDBJ whole genome shotgun (WGS) entry which is preliminary data.</text>
</comment>
<organism evidence="1 2">
    <name type="scientific">Candidatus Onthousia excrementipullorum</name>
    <dbReference type="NCBI Taxonomy" id="2840884"/>
    <lineage>
        <taxon>Bacteria</taxon>
        <taxon>Bacillati</taxon>
        <taxon>Bacillota</taxon>
        <taxon>Bacilli</taxon>
        <taxon>Candidatus Onthousia</taxon>
    </lineage>
</organism>
<protein>
    <submittedName>
        <fullName evidence="1">Uncharacterized protein</fullName>
    </submittedName>
</protein>
<sequence>MIINKEKFDYPLEIMRDRMKFIDKETSENGDLSINSYNLLLKQIGVDIYDSINNLKEWNSFTIKGSLYVRKTLGIFIPRKKELRRMISLGLDSGEIAFDNYKRVLEGLDITDDTRSLSDLKILIEQLYNAEVYTDNYDDYMNNLMARNLTNYLEGDYNYNYLVEMEERRDKVLELEKKYSIYKK</sequence>
<dbReference type="AlphaFoldDB" id="A0A9D1J2V9"/>
<proteinExistence type="predicted"/>
<reference evidence="1" key="2">
    <citation type="journal article" date="2021" name="PeerJ">
        <title>Extensive microbial diversity within the chicken gut microbiome revealed by metagenomics and culture.</title>
        <authorList>
            <person name="Gilroy R."/>
            <person name="Ravi A."/>
            <person name="Getino M."/>
            <person name="Pursley I."/>
            <person name="Horton D.L."/>
            <person name="Alikhan N.F."/>
            <person name="Baker D."/>
            <person name="Gharbi K."/>
            <person name="Hall N."/>
            <person name="Watson M."/>
            <person name="Adriaenssens E.M."/>
            <person name="Foster-Nyarko E."/>
            <person name="Jarju S."/>
            <person name="Secka A."/>
            <person name="Antonio M."/>
            <person name="Oren A."/>
            <person name="Chaudhuri R.R."/>
            <person name="La Ragione R."/>
            <person name="Hildebrand F."/>
            <person name="Pallen M.J."/>
        </authorList>
    </citation>
    <scope>NUCLEOTIDE SEQUENCE</scope>
    <source>
        <strain evidence="1">CHK184-20233</strain>
    </source>
</reference>
<evidence type="ECO:0000313" key="2">
    <source>
        <dbReference type="Proteomes" id="UP000824232"/>
    </source>
</evidence>
<accession>A0A9D1J2V9</accession>
<gene>
    <name evidence="1" type="ORF">IAB38_01890</name>
</gene>